<reference evidence="4" key="1">
    <citation type="submission" date="2017-09" db="EMBL/GenBank/DDBJ databases">
        <title>Depth-based differentiation of microbial function through sediment-hosted aquifers and enrichment of novel symbionts in the deep terrestrial subsurface.</title>
        <authorList>
            <person name="Probst A.J."/>
            <person name="Ladd B."/>
            <person name="Jarett J.K."/>
            <person name="Geller-Mcgrath D.E."/>
            <person name="Sieber C.M.K."/>
            <person name="Emerson J.B."/>
            <person name="Anantharaman K."/>
            <person name="Thomas B.C."/>
            <person name="Malmstrom R."/>
            <person name="Stieglmeier M."/>
            <person name="Klingl A."/>
            <person name="Woyke T."/>
            <person name="Ryan C.M."/>
            <person name="Banfield J.F."/>
        </authorList>
    </citation>
    <scope>NUCLEOTIDE SEQUENCE [LARGE SCALE GENOMIC DNA]</scope>
</reference>
<dbReference type="Pfam" id="PF00571">
    <property type="entry name" value="CBS"/>
    <property type="match status" value="2"/>
</dbReference>
<dbReference type="InterPro" id="IPR051257">
    <property type="entry name" value="Diverse_CBS-Domain"/>
</dbReference>
<dbReference type="Gene3D" id="3.10.580.10">
    <property type="entry name" value="CBS-domain"/>
    <property type="match status" value="1"/>
</dbReference>
<dbReference type="PANTHER" id="PTHR43080">
    <property type="entry name" value="CBS DOMAIN-CONTAINING PROTEIN CBSX3, MITOCHONDRIAL"/>
    <property type="match status" value="1"/>
</dbReference>
<dbReference type="InterPro" id="IPR046342">
    <property type="entry name" value="CBS_dom_sf"/>
</dbReference>
<evidence type="ECO:0000313" key="4">
    <source>
        <dbReference type="Proteomes" id="UP000229784"/>
    </source>
</evidence>
<dbReference type="InterPro" id="IPR000644">
    <property type="entry name" value="CBS_dom"/>
</dbReference>
<dbReference type="PANTHER" id="PTHR43080:SF2">
    <property type="entry name" value="CBS DOMAIN-CONTAINING PROTEIN"/>
    <property type="match status" value="1"/>
</dbReference>
<accession>A0A2M6XU99</accession>
<protein>
    <recommendedName>
        <fullName evidence="2">CBS domain-containing protein</fullName>
    </recommendedName>
</protein>
<feature type="domain" description="CBS" evidence="2">
    <location>
        <begin position="10"/>
        <end position="57"/>
    </location>
</feature>
<gene>
    <name evidence="3" type="ORF">COT20_02330</name>
</gene>
<evidence type="ECO:0000259" key="2">
    <source>
        <dbReference type="SMART" id="SM00116"/>
    </source>
</evidence>
<dbReference type="SMART" id="SM00116">
    <property type="entry name" value="CBS"/>
    <property type="match status" value="2"/>
</dbReference>
<organism evidence="3 4">
    <name type="scientific">bacterium (Candidatus Gribaldobacteria) CG08_land_8_20_14_0_20_39_15</name>
    <dbReference type="NCBI Taxonomy" id="2014273"/>
    <lineage>
        <taxon>Bacteria</taxon>
        <taxon>Candidatus Gribaldobacteria</taxon>
    </lineage>
</organism>
<dbReference type="AlphaFoldDB" id="A0A2M6XU99"/>
<dbReference type="Proteomes" id="UP000229784">
    <property type="component" value="Unassembled WGS sequence"/>
</dbReference>
<name>A0A2M6XU99_9BACT</name>
<evidence type="ECO:0000256" key="1">
    <source>
        <dbReference type="ARBA" id="ARBA00023122"/>
    </source>
</evidence>
<dbReference type="EMBL" id="PEXQ01000058">
    <property type="protein sequence ID" value="PIU14911.1"/>
    <property type="molecule type" value="Genomic_DNA"/>
</dbReference>
<evidence type="ECO:0000313" key="3">
    <source>
        <dbReference type="EMBL" id="PIU14911.1"/>
    </source>
</evidence>
<comment type="caution">
    <text evidence="3">The sequence shown here is derived from an EMBL/GenBank/DDBJ whole genome shotgun (WGS) entry which is preliminary data.</text>
</comment>
<proteinExistence type="predicted"/>
<dbReference type="SUPFAM" id="SSF54631">
    <property type="entry name" value="CBS-domain pair"/>
    <property type="match status" value="1"/>
</dbReference>
<keyword evidence="1" id="KW-0129">CBS domain</keyword>
<feature type="domain" description="CBS" evidence="2">
    <location>
        <begin position="100"/>
        <end position="148"/>
    </location>
</feature>
<sequence length="158" mass="18008">MKVKDIMQKDIISLAPSTPLNNAATIFYEKNFYALPVVENKKLIGIITERDFIVPGENVYLPSYIKFLSELPCSKEIELDIRKEYKKLADIPVFDIMNTNVVTAEPDTELRELIKILSEKKLHSIPVVDKANNIQGMVSIRDIIKLFQSSQRAIEALN</sequence>